<dbReference type="InterPro" id="IPR036291">
    <property type="entry name" value="NAD(P)-bd_dom_sf"/>
</dbReference>
<dbReference type="Gene3D" id="3.30.360.10">
    <property type="entry name" value="Dihydrodipicolinate Reductase, domain 2"/>
    <property type="match status" value="1"/>
</dbReference>
<dbReference type="Pfam" id="PF01408">
    <property type="entry name" value="GFO_IDH_MocA"/>
    <property type="match status" value="1"/>
</dbReference>
<keyword evidence="3" id="KW-1185">Reference proteome</keyword>
<dbReference type="Gene3D" id="3.40.50.720">
    <property type="entry name" value="NAD(P)-binding Rossmann-like Domain"/>
    <property type="match status" value="1"/>
</dbReference>
<comment type="caution">
    <text evidence="2">The sequence shown here is derived from an EMBL/GenBank/DDBJ whole genome shotgun (WGS) entry which is preliminary data.</text>
</comment>
<dbReference type="RefSeq" id="WP_229659823.1">
    <property type="nucleotide sequence ID" value="NZ_BMJI01000005.1"/>
</dbReference>
<organism evidence="2 3">
    <name type="scientific">Tersicoccus solisilvae</name>
    <dbReference type="NCBI Taxonomy" id="1882339"/>
    <lineage>
        <taxon>Bacteria</taxon>
        <taxon>Bacillati</taxon>
        <taxon>Actinomycetota</taxon>
        <taxon>Actinomycetes</taxon>
        <taxon>Micrococcales</taxon>
        <taxon>Micrococcaceae</taxon>
        <taxon>Tersicoccus</taxon>
    </lineage>
</organism>
<evidence type="ECO:0000313" key="2">
    <source>
        <dbReference type="EMBL" id="GGC87302.1"/>
    </source>
</evidence>
<evidence type="ECO:0000259" key="1">
    <source>
        <dbReference type="Pfam" id="PF01408"/>
    </source>
</evidence>
<feature type="domain" description="Gfo/Idh/MocA-like oxidoreductase N-terminal" evidence="1">
    <location>
        <begin position="32"/>
        <end position="132"/>
    </location>
</feature>
<dbReference type="InterPro" id="IPR000683">
    <property type="entry name" value="Gfo/Idh/MocA-like_OxRdtase_N"/>
</dbReference>
<dbReference type="SUPFAM" id="SSF55347">
    <property type="entry name" value="Glyceraldehyde-3-phosphate dehydrogenase-like, C-terminal domain"/>
    <property type="match status" value="1"/>
</dbReference>
<reference evidence="3" key="1">
    <citation type="journal article" date="2019" name="Int. J. Syst. Evol. Microbiol.">
        <title>The Global Catalogue of Microorganisms (GCM) 10K type strain sequencing project: providing services to taxonomists for standard genome sequencing and annotation.</title>
        <authorList>
            <consortium name="The Broad Institute Genomics Platform"/>
            <consortium name="The Broad Institute Genome Sequencing Center for Infectious Disease"/>
            <person name="Wu L."/>
            <person name="Ma J."/>
        </authorList>
    </citation>
    <scope>NUCLEOTIDE SEQUENCE [LARGE SCALE GENOMIC DNA]</scope>
    <source>
        <strain evidence="3">CGMCC 1.15480</strain>
    </source>
</reference>
<dbReference type="EMBL" id="BMJI01000005">
    <property type="protein sequence ID" value="GGC87302.1"/>
    <property type="molecule type" value="Genomic_DNA"/>
</dbReference>
<name>A0ABQ1NZ57_9MICC</name>
<evidence type="ECO:0000313" key="3">
    <source>
        <dbReference type="Proteomes" id="UP000597761"/>
    </source>
</evidence>
<dbReference type="Proteomes" id="UP000597761">
    <property type="component" value="Unassembled WGS sequence"/>
</dbReference>
<protein>
    <recommendedName>
        <fullName evidence="1">Gfo/Idh/MocA-like oxidoreductase N-terminal domain-containing protein</fullName>
    </recommendedName>
</protein>
<sequence length="355" mass="37642">MDISPRASALADLDAVPRLSPREGGRSPLRALVRGSGSIGSRHARVLAGLGVEEVLVWPVRPGRPGVDRNLPAGARVVDSLPEGPLDLVVVATDTDRHVADTVDLLAAQPAAVLLEKPVSPTAESARPLLEHPNADRIVVSTPLRYHQGFALTAALLAELGTVTSAHVVSQSWLPGWRPQRDYRESYSASAAQGGVLRDLVHDIDYPMQLLGRPDALTAALGSDLLGIEAEEWAELLWLGAVPAHLRLDYITPVTSRGITLSTTSGTLRWDVPAARVELIPADGEPVAWSFPADRDVDTILARQTVAVLQRAGLEPPAAVSAFTPATLADGVDAVRICDAARASDRAGGRVRLGW</sequence>
<proteinExistence type="predicted"/>
<dbReference type="SUPFAM" id="SSF51735">
    <property type="entry name" value="NAD(P)-binding Rossmann-fold domains"/>
    <property type="match status" value="1"/>
</dbReference>
<accession>A0ABQ1NZ57</accession>
<gene>
    <name evidence="2" type="ORF">GCM10011512_12800</name>
</gene>